<sequence length="430" mass="47858">MNRRLLKLDQRDFITGSATVGVQAAHLLNAIRARKHRGKMKKVKEEMEAWLTELWFNRGSLFELDKPANLILVRNDFHTLLDLIIFALTQQLEADNKKWDERASQDPKARRNLTAPIYTHPHRWSILVLHPAKFLPKGEKLYALPCEKRTIHRSGQQYTPPPGDDWKGYTVDNRNEAFPLLVHNDIPLEVSFESRCSARKEEEMPSLFAMIVVLYAKLKALDGHNYSSILLLPLVQKMVQQIFHSPHANAKDRLVAAISDVAMAKKEASATAEPKRKNPFTGKPSSTTSPSARVHDHSPSGSRQYAGSGDNSNHDAASSEDDSRAKQLQCDNAYLPTTSTGQMSPSSSLLRVPVGGYDDPAAPPIRPEEVVMNGLTATELKTVLAQAAAPGRTKAQEADAAMMLLFGPHGTFHCRPQCLSHTRLRFVLGL</sequence>
<evidence type="ECO:0000313" key="3">
    <source>
        <dbReference type="Proteomes" id="UP001219525"/>
    </source>
</evidence>
<keyword evidence="3" id="KW-1185">Reference proteome</keyword>
<comment type="caution">
    <text evidence="2">The sequence shown here is derived from an EMBL/GenBank/DDBJ whole genome shotgun (WGS) entry which is preliminary data.</text>
</comment>
<evidence type="ECO:0000256" key="1">
    <source>
        <dbReference type="SAM" id="MobiDB-lite"/>
    </source>
</evidence>
<evidence type="ECO:0000313" key="2">
    <source>
        <dbReference type="EMBL" id="KAJ7212290.1"/>
    </source>
</evidence>
<reference evidence="2" key="1">
    <citation type="submission" date="2023-03" db="EMBL/GenBank/DDBJ databases">
        <title>Massive genome expansion in bonnet fungi (Mycena s.s.) driven by repeated elements and novel gene families across ecological guilds.</title>
        <authorList>
            <consortium name="Lawrence Berkeley National Laboratory"/>
            <person name="Harder C.B."/>
            <person name="Miyauchi S."/>
            <person name="Viragh M."/>
            <person name="Kuo A."/>
            <person name="Thoen E."/>
            <person name="Andreopoulos B."/>
            <person name="Lu D."/>
            <person name="Skrede I."/>
            <person name="Drula E."/>
            <person name="Henrissat B."/>
            <person name="Morin E."/>
            <person name="Kohler A."/>
            <person name="Barry K."/>
            <person name="LaButti K."/>
            <person name="Morin E."/>
            <person name="Salamov A."/>
            <person name="Lipzen A."/>
            <person name="Mereny Z."/>
            <person name="Hegedus B."/>
            <person name="Baldrian P."/>
            <person name="Stursova M."/>
            <person name="Weitz H."/>
            <person name="Taylor A."/>
            <person name="Grigoriev I.V."/>
            <person name="Nagy L.G."/>
            <person name="Martin F."/>
            <person name="Kauserud H."/>
        </authorList>
    </citation>
    <scope>NUCLEOTIDE SEQUENCE</scope>
    <source>
        <strain evidence="2">9144</strain>
    </source>
</reference>
<dbReference type="AlphaFoldDB" id="A0AAD6VKM0"/>
<name>A0AAD6VKM0_9AGAR</name>
<proteinExistence type="predicted"/>
<accession>A0AAD6VKM0</accession>
<dbReference type="EMBL" id="JARJCW010000024">
    <property type="protein sequence ID" value="KAJ7212290.1"/>
    <property type="molecule type" value="Genomic_DNA"/>
</dbReference>
<feature type="region of interest" description="Disordered" evidence="1">
    <location>
        <begin position="267"/>
        <end position="325"/>
    </location>
</feature>
<gene>
    <name evidence="2" type="ORF">GGX14DRAFT_448593</name>
</gene>
<dbReference type="Proteomes" id="UP001219525">
    <property type="component" value="Unassembled WGS sequence"/>
</dbReference>
<feature type="compositionally biased region" description="Basic and acidic residues" evidence="1">
    <location>
        <begin position="267"/>
        <end position="276"/>
    </location>
</feature>
<protein>
    <submittedName>
        <fullName evidence="2">Uncharacterized protein</fullName>
    </submittedName>
</protein>
<feature type="compositionally biased region" description="Polar residues" evidence="1">
    <location>
        <begin position="299"/>
        <end position="316"/>
    </location>
</feature>
<organism evidence="2 3">
    <name type="scientific">Mycena pura</name>
    <dbReference type="NCBI Taxonomy" id="153505"/>
    <lineage>
        <taxon>Eukaryota</taxon>
        <taxon>Fungi</taxon>
        <taxon>Dikarya</taxon>
        <taxon>Basidiomycota</taxon>
        <taxon>Agaricomycotina</taxon>
        <taxon>Agaricomycetes</taxon>
        <taxon>Agaricomycetidae</taxon>
        <taxon>Agaricales</taxon>
        <taxon>Marasmiineae</taxon>
        <taxon>Mycenaceae</taxon>
        <taxon>Mycena</taxon>
    </lineage>
</organism>